<dbReference type="EMBL" id="KJ645900">
    <property type="protein sequence ID" value="AII17258.1"/>
    <property type="molecule type" value="Genomic_DNA"/>
</dbReference>
<dbReference type="Proteomes" id="UP000028667">
    <property type="component" value="Segment"/>
</dbReference>
<gene>
    <name evidence="1" type="ORF">AaV_319</name>
</gene>
<dbReference type="GeneID" id="20041437"/>
<dbReference type="KEGG" id="vg:20041437"/>
<dbReference type="RefSeq" id="YP_009052393.1">
    <property type="nucleotide sequence ID" value="NC_024697.1"/>
</dbReference>
<evidence type="ECO:0000313" key="1">
    <source>
        <dbReference type="EMBL" id="AII17258.1"/>
    </source>
</evidence>
<reference evidence="1 2" key="1">
    <citation type="journal article" date="2014" name="Virology">
        <title>Genome of brown tide virus (AaV), the little giant of the Megaviridae, elucidates NCLDV genome expansion and host-virus coevolution.</title>
        <authorList>
            <person name="Moniruzzaman M."/>
            <person name="LeCleir G.R."/>
            <person name="Brown C.M."/>
            <person name="Gobler C.J."/>
            <person name="Bidle K.D."/>
            <person name="Wilson W.H."/>
            <person name="Wilhelm S.W."/>
        </authorList>
    </citation>
    <scope>NUCLEOTIDE SEQUENCE [LARGE SCALE GENOMIC DNA]</scope>
    <source>
        <strain evidence="1">BtV-01</strain>
    </source>
</reference>
<keyword evidence="2" id="KW-1185">Reference proteome</keyword>
<protein>
    <submittedName>
        <fullName evidence="1">Uncharacterized protein</fullName>
    </submittedName>
</protein>
<name>A0A076FMT7_9VIRU</name>
<organism evidence="1 2">
    <name type="scientific">Aureococcus anophagefferens virus</name>
    <dbReference type="NCBI Taxonomy" id="1474867"/>
    <lineage>
        <taxon>Viruses</taxon>
        <taxon>Varidnaviria</taxon>
        <taxon>Bamfordvirae</taxon>
        <taxon>Nucleocytoviricota</taxon>
        <taxon>Megaviricetes</taxon>
        <taxon>Imitervirales</taxon>
        <taxon>Schizomimiviridae</taxon>
        <taxon>Kratosvirus</taxon>
        <taxon>Kratosvirus quantuckense</taxon>
    </lineage>
</organism>
<sequence>MIAGNNLIRIIYNKINKINMKTFTEYEAEWAQFLKSIDKKSWFSDTESEEEEEEKFIEIKKKIRKKRNKVHSIDQNMRKKGLGRFATVNDKFGAVVK</sequence>
<proteinExistence type="predicted"/>
<evidence type="ECO:0000313" key="2">
    <source>
        <dbReference type="Proteomes" id="UP000028667"/>
    </source>
</evidence>
<accession>A0A076FMT7</accession>